<keyword evidence="6" id="KW-0210">Decarboxylase</keyword>
<dbReference type="GO" id="GO:0004609">
    <property type="term" value="F:phosphatidylserine decarboxylase activity"/>
    <property type="evidence" value="ECO:0007669"/>
    <property type="project" value="UniProtKB-EC"/>
</dbReference>
<evidence type="ECO:0000256" key="6">
    <source>
        <dbReference type="ARBA" id="ARBA00022793"/>
    </source>
</evidence>
<dbReference type="InterPro" id="IPR003817">
    <property type="entry name" value="PS_Dcarbxylase"/>
</dbReference>
<keyword evidence="7" id="KW-0443">Lipid metabolism</keyword>
<evidence type="ECO:0000256" key="1">
    <source>
        <dbReference type="ARBA" id="ARBA00001928"/>
    </source>
</evidence>
<reference evidence="14" key="1">
    <citation type="submission" date="2018-06" db="EMBL/GenBank/DDBJ databases">
        <authorList>
            <person name="Zhirakovskaya E."/>
        </authorList>
    </citation>
    <scope>NUCLEOTIDE SEQUENCE</scope>
</reference>
<evidence type="ECO:0000313" key="14">
    <source>
        <dbReference type="EMBL" id="VAW68674.1"/>
    </source>
</evidence>
<evidence type="ECO:0000256" key="3">
    <source>
        <dbReference type="ARBA" id="ARBA00012243"/>
    </source>
</evidence>
<keyword evidence="10 14" id="KW-0456">Lyase</keyword>
<evidence type="ECO:0000256" key="10">
    <source>
        <dbReference type="ARBA" id="ARBA00023239"/>
    </source>
</evidence>
<organism evidence="14">
    <name type="scientific">hydrothermal vent metagenome</name>
    <dbReference type="NCBI Taxonomy" id="652676"/>
    <lineage>
        <taxon>unclassified sequences</taxon>
        <taxon>metagenomes</taxon>
        <taxon>ecological metagenomes</taxon>
    </lineage>
</organism>
<dbReference type="HAMAP" id="MF_00662">
    <property type="entry name" value="PS_decarb_PSD_B_type1"/>
    <property type="match status" value="1"/>
</dbReference>
<dbReference type="InterPro" id="IPR033177">
    <property type="entry name" value="PSD-B"/>
</dbReference>
<comment type="cofactor">
    <cofactor evidence="1">
        <name>pyruvate</name>
        <dbReference type="ChEBI" id="CHEBI:15361"/>
    </cofactor>
</comment>
<evidence type="ECO:0000256" key="12">
    <source>
        <dbReference type="ARBA" id="ARBA00023317"/>
    </source>
</evidence>
<dbReference type="InterPro" id="IPR033178">
    <property type="entry name" value="PSD_type1_pro"/>
</dbReference>
<evidence type="ECO:0000256" key="7">
    <source>
        <dbReference type="ARBA" id="ARBA00023098"/>
    </source>
</evidence>
<evidence type="ECO:0000256" key="9">
    <source>
        <dbReference type="ARBA" id="ARBA00023209"/>
    </source>
</evidence>
<evidence type="ECO:0000256" key="11">
    <source>
        <dbReference type="ARBA" id="ARBA00023264"/>
    </source>
</evidence>
<name>A0A3B0YIJ7_9ZZZZ</name>
<accession>A0A3B0YIJ7</accession>
<comment type="pathway">
    <text evidence="2">Lipid metabolism.</text>
</comment>
<evidence type="ECO:0000256" key="2">
    <source>
        <dbReference type="ARBA" id="ARBA00005189"/>
    </source>
</evidence>
<keyword evidence="8" id="KW-0472">Membrane</keyword>
<proteinExistence type="inferred from homology"/>
<keyword evidence="5" id="KW-0444">Lipid biosynthesis</keyword>
<gene>
    <name evidence="14" type="ORF">MNBD_GAMMA10-3047</name>
</gene>
<keyword evidence="4" id="KW-1003">Cell membrane</keyword>
<sequence length="291" mass="32776">MKASFTDYLKSTGFYFLPHHLISALVYKIARIQWPAVKNLSLKIYLSLHEVNMSEAIEENPYAYKTLNAFFTRALKPQARIFDTTQNALLCPVDGTVSQAQDIENGRVFQAKGHDYSLLELVGGIEELAQDFSNGSFATLYLSPRDYHRIHMPTAGKLTDMVYVPGRLFSVAPHTVNTIARLFARNERLVCRFETEHGPMIMILVGAMNVSAMDTVWAGTITPPSKRKITHTRYEHVDICLQKGAEMGRFNLGSTVILLMNPHCTLDDSIYHQQAVKLGQRLATTHDVKKS</sequence>
<evidence type="ECO:0000256" key="8">
    <source>
        <dbReference type="ARBA" id="ARBA00023136"/>
    </source>
</evidence>
<evidence type="ECO:0000256" key="5">
    <source>
        <dbReference type="ARBA" id="ARBA00022516"/>
    </source>
</evidence>
<keyword evidence="12" id="KW-0670">Pyruvate</keyword>
<dbReference type="AlphaFoldDB" id="A0A3B0YIJ7"/>
<keyword evidence="9" id="KW-0594">Phospholipid biosynthesis</keyword>
<dbReference type="PANTHER" id="PTHR10067:SF6">
    <property type="entry name" value="PHOSPHATIDYLSERINE DECARBOXYLASE PROENZYME, MITOCHONDRIAL"/>
    <property type="match status" value="1"/>
</dbReference>
<dbReference type="GO" id="GO:0006646">
    <property type="term" value="P:phosphatidylethanolamine biosynthetic process"/>
    <property type="evidence" value="ECO:0007669"/>
    <property type="project" value="UniProtKB-UniPathway"/>
</dbReference>
<dbReference type="EMBL" id="UOFJ01000357">
    <property type="protein sequence ID" value="VAW68674.1"/>
    <property type="molecule type" value="Genomic_DNA"/>
</dbReference>
<keyword evidence="11" id="KW-1208">Phospholipid metabolism</keyword>
<comment type="pathway">
    <text evidence="13">Phospholipid metabolism; phosphatidylethanolamine biosynthesis.</text>
</comment>
<evidence type="ECO:0000256" key="4">
    <source>
        <dbReference type="ARBA" id="ARBA00022475"/>
    </source>
</evidence>
<dbReference type="PANTHER" id="PTHR10067">
    <property type="entry name" value="PHOSPHATIDYLSERINE DECARBOXYLASE"/>
    <property type="match status" value="1"/>
</dbReference>
<dbReference type="Pfam" id="PF02666">
    <property type="entry name" value="PS_Dcarbxylase"/>
    <property type="match status" value="1"/>
</dbReference>
<dbReference type="UniPathway" id="UPA00558"/>
<dbReference type="EC" id="4.1.1.65" evidence="3"/>
<evidence type="ECO:0000256" key="13">
    <source>
        <dbReference type="ARBA" id="ARBA00024326"/>
    </source>
</evidence>
<dbReference type="NCBIfam" id="TIGR00163">
    <property type="entry name" value="PS_decarb"/>
    <property type="match status" value="1"/>
</dbReference>
<protein>
    <recommendedName>
        <fullName evidence="3">phosphatidylserine decarboxylase</fullName>
        <ecNumber evidence="3">4.1.1.65</ecNumber>
    </recommendedName>
</protein>